<dbReference type="SUPFAM" id="SSF82185">
    <property type="entry name" value="Histone H3 K4-specific methyltransferase SET7/9 N-terminal domain"/>
    <property type="match status" value="1"/>
</dbReference>
<protein>
    <submittedName>
        <fullName evidence="1">Uncharacterized protein</fullName>
    </submittedName>
</protein>
<sequence>MGWPGLAASAQDLKLADCVKLMRADSAQLFFDARYALVPPACATIRRESRMDAATGSFQGEVRDYLVADNSLLTKVRYANGVREGDYEQHYANHQLATTGRFVKGQPTGTWKYWYASGQPWQTLELGSGGPMRIVAYWDSTGRQRVTDGAGTWEENTDGTMPTHVSGRVVAGLMEGTWERRSRLDKLVLTAEDYRAGRLLEGRQYMATVGKPKKYQDRSLLGPQAVDASAVIEPFHLGKSCEEQAALAASEAASRQLIASTVLVNPRPPRDPGTYQQQLLQRLHDFNNLTQWMPQTDGQSTLITADIDDKGQISHVVSESGTLASAFTTILADLGTWRPGSVNGRPVPGKLRITLRMFSTQLQSSLGANVAFPLPPDALRPASK</sequence>
<dbReference type="RefSeq" id="WP_243517591.1">
    <property type="nucleotide sequence ID" value="NZ_CP094534.1"/>
</dbReference>
<name>A0ABY4B8M0_9BACT</name>
<dbReference type="EMBL" id="CP094534">
    <property type="protein sequence ID" value="UOE35493.1"/>
    <property type="molecule type" value="Genomic_DNA"/>
</dbReference>
<proteinExistence type="predicted"/>
<reference evidence="1 2" key="1">
    <citation type="submission" date="2022-03" db="EMBL/GenBank/DDBJ databases">
        <title>Hymenobactersp. isolated from the air.</title>
        <authorList>
            <person name="Won M."/>
            <person name="Kwon S.-W."/>
        </authorList>
    </citation>
    <scope>NUCLEOTIDE SEQUENCE [LARGE SCALE GENOMIC DNA]</scope>
    <source>
        <strain evidence="1 2">KACC 22596</strain>
    </source>
</reference>
<dbReference type="Proteomes" id="UP000831390">
    <property type="component" value="Chromosome"/>
</dbReference>
<evidence type="ECO:0000313" key="2">
    <source>
        <dbReference type="Proteomes" id="UP000831390"/>
    </source>
</evidence>
<accession>A0ABY4B8M0</accession>
<gene>
    <name evidence="1" type="ORF">MTP16_07535</name>
</gene>
<dbReference type="Gene3D" id="2.20.110.10">
    <property type="entry name" value="Histone H3 K4-specific methyltransferase SET7/9 N-terminal domain"/>
    <property type="match status" value="1"/>
</dbReference>
<keyword evidence="2" id="KW-1185">Reference proteome</keyword>
<evidence type="ECO:0000313" key="1">
    <source>
        <dbReference type="EMBL" id="UOE35493.1"/>
    </source>
</evidence>
<organism evidence="1 2">
    <name type="scientific">Hymenobacter monticola</name>
    <dbReference type="NCBI Taxonomy" id="1705399"/>
    <lineage>
        <taxon>Bacteria</taxon>
        <taxon>Pseudomonadati</taxon>
        <taxon>Bacteroidota</taxon>
        <taxon>Cytophagia</taxon>
        <taxon>Cytophagales</taxon>
        <taxon>Hymenobacteraceae</taxon>
        <taxon>Hymenobacter</taxon>
    </lineage>
</organism>